<sequence>MTYDDFLGELNRAGLSVKRFADLIGMQPTSVSNNKKRGEVPIHLALIASLLAEMSVRHIDYKPVIARVKPVKKRPRGAAIGGRFAGDKQTTLGLSND</sequence>
<keyword evidence="2" id="KW-1185">Reference proteome</keyword>
<evidence type="ECO:0008006" key="3">
    <source>
        <dbReference type="Google" id="ProtNLM"/>
    </source>
</evidence>
<protein>
    <recommendedName>
        <fullName evidence="3">XRE family transcriptional regulator</fullName>
    </recommendedName>
</protein>
<evidence type="ECO:0000313" key="1">
    <source>
        <dbReference type="EMBL" id="GLT22125.1"/>
    </source>
</evidence>
<gene>
    <name evidence="1" type="ORF">GCM10007933_15830</name>
</gene>
<evidence type="ECO:0000313" key="2">
    <source>
        <dbReference type="Proteomes" id="UP001157167"/>
    </source>
</evidence>
<accession>A0ABQ6FBL8</accession>
<dbReference type="RefSeq" id="WP_284187497.1">
    <property type="nucleotide sequence ID" value="NZ_BSPX01000019.1"/>
</dbReference>
<organism evidence="1 2">
    <name type="scientific">Zoogloea oryzae</name>
    <dbReference type="NCBI Taxonomy" id="310767"/>
    <lineage>
        <taxon>Bacteria</taxon>
        <taxon>Pseudomonadati</taxon>
        <taxon>Pseudomonadota</taxon>
        <taxon>Betaproteobacteria</taxon>
        <taxon>Rhodocyclales</taxon>
        <taxon>Zoogloeaceae</taxon>
        <taxon>Zoogloea</taxon>
    </lineage>
</organism>
<comment type="caution">
    <text evidence="1">The sequence shown here is derived from an EMBL/GenBank/DDBJ whole genome shotgun (WGS) entry which is preliminary data.</text>
</comment>
<dbReference type="Proteomes" id="UP001157167">
    <property type="component" value="Unassembled WGS sequence"/>
</dbReference>
<dbReference type="EMBL" id="BSPX01000019">
    <property type="protein sequence ID" value="GLT22125.1"/>
    <property type="molecule type" value="Genomic_DNA"/>
</dbReference>
<reference evidence="2" key="1">
    <citation type="journal article" date="2019" name="Int. J. Syst. Evol. Microbiol.">
        <title>The Global Catalogue of Microorganisms (GCM) 10K type strain sequencing project: providing services to taxonomists for standard genome sequencing and annotation.</title>
        <authorList>
            <consortium name="The Broad Institute Genomics Platform"/>
            <consortium name="The Broad Institute Genome Sequencing Center for Infectious Disease"/>
            <person name="Wu L."/>
            <person name="Ma J."/>
        </authorList>
    </citation>
    <scope>NUCLEOTIDE SEQUENCE [LARGE SCALE GENOMIC DNA]</scope>
    <source>
        <strain evidence="2">NBRC 102407</strain>
    </source>
</reference>
<proteinExistence type="predicted"/>
<name>A0ABQ6FBL8_9RHOO</name>